<dbReference type="RefSeq" id="WP_190302807.1">
    <property type="nucleotide sequence ID" value="NZ_JACOIJ010000037.1"/>
</dbReference>
<dbReference type="PANTHER" id="PTHR24118:SF99">
    <property type="entry name" value="POTE ANKYRIN DOMAIN FAMILY MEMBER 3C-RELATED"/>
    <property type="match status" value="1"/>
</dbReference>
<dbReference type="Pfam" id="PF12796">
    <property type="entry name" value="Ank_2"/>
    <property type="match status" value="4"/>
</dbReference>
<dbReference type="PROSITE" id="PS50088">
    <property type="entry name" value="ANK_REPEAT"/>
    <property type="match status" value="6"/>
</dbReference>
<keyword evidence="1" id="KW-0040">ANK repeat</keyword>
<keyword evidence="4" id="KW-1185">Reference proteome</keyword>
<gene>
    <name evidence="3" type="ORF">H8B04_14490</name>
</gene>
<keyword evidence="2" id="KW-0732">Signal</keyword>
<feature type="repeat" description="ANK" evidence="1">
    <location>
        <begin position="293"/>
        <end position="325"/>
    </location>
</feature>
<dbReference type="EMBL" id="JACOIJ010000037">
    <property type="protein sequence ID" value="MBD1430748.1"/>
    <property type="molecule type" value="Genomic_DNA"/>
</dbReference>
<feature type="signal peptide" evidence="2">
    <location>
        <begin position="1"/>
        <end position="19"/>
    </location>
</feature>
<evidence type="ECO:0000256" key="1">
    <source>
        <dbReference type="PROSITE-ProRule" id="PRU00023"/>
    </source>
</evidence>
<evidence type="ECO:0000256" key="2">
    <source>
        <dbReference type="SAM" id="SignalP"/>
    </source>
</evidence>
<organism evidence="3 4">
    <name type="scientific">Sphingobacterium litopenaei</name>
    <dbReference type="NCBI Taxonomy" id="2763500"/>
    <lineage>
        <taxon>Bacteria</taxon>
        <taxon>Pseudomonadati</taxon>
        <taxon>Bacteroidota</taxon>
        <taxon>Sphingobacteriia</taxon>
        <taxon>Sphingobacteriales</taxon>
        <taxon>Sphingobacteriaceae</taxon>
        <taxon>Sphingobacterium</taxon>
    </lineage>
</organism>
<evidence type="ECO:0000313" key="3">
    <source>
        <dbReference type="EMBL" id="MBD1430748.1"/>
    </source>
</evidence>
<feature type="repeat" description="ANK" evidence="1">
    <location>
        <begin position="409"/>
        <end position="441"/>
    </location>
</feature>
<comment type="caution">
    <text evidence="3">The sequence shown here is derived from an EMBL/GenBank/DDBJ whole genome shotgun (WGS) entry which is preliminary data.</text>
</comment>
<feature type="repeat" description="ANK" evidence="1">
    <location>
        <begin position="326"/>
        <end position="358"/>
    </location>
</feature>
<reference evidence="3 4" key="1">
    <citation type="submission" date="2020-08" db="EMBL/GenBank/DDBJ databases">
        <title>Sphingobacterium sp. DN04309 isolated from aquaculture water.</title>
        <authorList>
            <person name="Zhang M."/>
        </authorList>
    </citation>
    <scope>NUCLEOTIDE SEQUENCE [LARGE SCALE GENOMIC DNA]</scope>
    <source>
        <strain evidence="3 4">DN04309</strain>
    </source>
</reference>
<dbReference type="InterPro" id="IPR036770">
    <property type="entry name" value="Ankyrin_rpt-contain_sf"/>
</dbReference>
<dbReference type="PROSITE" id="PS50297">
    <property type="entry name" value="ANK_REP_REGION"/>
    <property type="match status" value="5"/>
</dbReference>
<protein>
    <submittedName>
        <fullName evidence="3">Ankyrin repeat domain-containing protein</fullName>
    </submittedName>
</protein>
<dbReference type="Proteomes" id="UP000651271">
    <property type="component" value="Unassembled WGS sequence"/>
</dbReference>
<dbReference type="PANTHER" id="PTHR24118">
    <property type="entry name" value="POTE ANKYRIN DOMAIN"/>
    <property type="match status" value="1"/>
</dbReference>
<dbReference type="InterPro" id="IPR002110">
    <property type="entry name" value="Ankyrin_rpt"/>
</dbReference>
<feature type="chain" id="PRO_5047328502" evidence="2">
    <location>
        <begin position="20"/>
        <end position="501"/>
    </location>
</feature>
<dbReference type="SMART" id="SM00248">
    <property type="entry name" value="ANK"/>
    <property type="match status" value="10"/>
</dbReference>
<feature type="repeat" description="ANK" evidence="1">
    <location>
        <begin position="92"/>
        <end position="124"/>
    </location>
</feature>
<feature type="repeat" description="ANK" evidence="1">
    <location>
        <begin position="442"/>
        <end position="475"/>
    </location>
</feature>
<accession>A0ABR7YHF4</accession>
<dbReference type="SUPFAM" id="SSF48403">
    <property type="entry name" value="Ankyrin repeat"/>
    <property type="match status" value="2"/>
</dbReference>
<dbReference type="Gene3D" id="1.25.40.20">
    <property type="entry name" value="Ankyrin repeat-containing domain"/>
    <property type="match status" value="3"/>
</dbReference>
<sequence length="501" mass="54271">MKRTFLFSLLLAASLYGKAQQSSNTLMSGDFWRNSPTVELVKAEIAKGNNPSEQNAGFHDPVTMAINAKAPNDVIKFLIEQEGNDVHKKTHHSRTYLQWAAAAGNLELVNYLIAKGSDVHYKDSHGDAVIAYAASTGNKNLEVYDALIKAGVDPKASFEDGANLIMYAIAADNDLKITDYFISKGVSLTAKDAHGRTAADYAAKLGNLELIDKLIAKGVKPTDQALFFATQGSRQKQNGVEVFQQLVEKYKLNPAALNPNGETILHVVARRPNTEIINYFLTKNIDVAKADKDGNTVLINAAAGRDVKLIEILLAKANNINAKNENGETALTKAIASGSAEVAEVLIKKGADIKALDKDGNNLAYYWFNSFRPAVRPGAPQQGPAVDDFAEKLNVLKAAGIDVTAPQQDGSSLFHIAVEKQNIDLIKKAAELGANINAQDEEGNSPLHKAALIAKDDKILKTLIELGAKKDLKTEFEETAFDLAKENEFLANNNVSIDFLK</sequence>
<feature type="repeat" description="ANK" evidence="1">
    <location>
        <begin position="260"/>
        <end position="292"/>
    </location>
</feature>
<name>A0ABR7YHF4_9SPHI</name>
<proteinExistence type="predicted"/>
<evidence type="ECO:0000313" key="4">
    <source>
        <dbReference type="Proteomes" id="UP000651271"/>
    </source>
</evidence>